<evidence type="ECO:0000313" key="3">
    <source>
        <dbReference type="Proteomes" id="UP000838763"/>
    </source>
</evidence>
<feature type="region of interest" description="Disordered" evidence="1">
    <location>
        <begin position="83"/>
        <end position="254"/>
    </location>
</feature>
<feature type="region of interest" description="Disordered" evidence="1">
    <location>
        <begin position="1"/>
        <end position="26"/>
    </location>
</feature>
<feature type="compositionally biased region" description="Low complexity" evidence="1">
    <location>
        <begin position="133"/>
        <end position="151"/>
    </location>
</feature>
<protein>
    <submittedName>
        <fullName evidence="2">Uncharacterized protein</fullName>
    </submittedName>
</protein>
<dbReference type="OrthoDB" id="5226996at2759"/>
<organism evidence="2 3">
    <name type="scientific">Parascedosporium putredinis</name>
    <dbReference type="NCBI Taxonomy" id="1442378"/>
    <lineage>
        <taxon>Eukaryota</taxon>
        <taxon>Fungi</taxon>
        <taxon>Dikarya</taxon>
        <taxon>Ascomycota</taxon>
        <taxon>Pezizomycotina</taxon>
        <taxon>Sordariomycetes</taxon>
        <taxon>Hypocreomycetidae</taxon>
        <taxon>Microascales</taxon>
        <taxon>Microascaceae</taxon>
        <taxon>Parascedosporium</taxon>
    </lineage>
</organism>
<evidence type="ECO:0000256" key="1">
    <source>
        <dbReference type="SAM" id="MobiDB-lite"/>
    </source>
</evidence>
<dbReference type="AlphaFoldDB" id="A0A9P1H5P9"/>
<feature type="compositionally biased region" description="Polar residues" evidence="1">
    <location>
        <begin position="198"/>
        <end position="210"/>
    </location>
</feature>
<sequence length="379" mass="41255">MTGRRCRCREGLGPSTFAAPTGPTQPITINGVNLPGGVGKERPTREEVMASYHQLLDSGFFGAHAIKSTRHPGAGASEALLSTSLPSQRPGGPPTEFSPHPFETSAPDHLLACSYAHGTPDSPHKTPQKSPSRRPLTATTPERPTTAPTPESRGKKRAHDEREDEEAATPRPTRKLRKTTRSIADFALPRIKRYRATESAQSPSSRTYASPSRRRWGTLARGVRTNKLAKRPASSSGGGSRPGSSRVPTRELTISGPVSSVVKLEPGKFDALQSGQATDIESLGGKVIATGVPWGRLAQQQQEELERMQQQQQQQQQQAGGQGVSPIQQQQGRRRNGPLSVRPDANREFPRYRPSQHSLRARCNGTRSRELAARTKMSR</sequence>
<feature type="region of interest" description="Disordered" evidence="1">
    <location>
        <begin position="299"/>
        <end position="379"/>
    </location>
</feature>
<dbReference type="Proteomes" id="UP000838763">
    <property type="component" value="Unassembled WGS sequence"/>
</dbReference>
<feature type="compositionally biased region" description="Low complexity" evidence="1">
    <location>
        <begin position="299"/>
        <end position="319"/>
    </location>
</feature>
<gene>
    <name evidence="2" type="ORF">PPNO1_LOCUS6867</name>
</gene>
<keyword evidence="3" id="KW-1185">Reference proteome</keyword>
<comment type="caution">
    <text evidence="2">The sequence shown here is derived from an EMBL/GenBank/DDBJ whole genome shotgun (WGS) entry which is preliminary data.</text>
</comment>
<accession>A0A9P1H5P9</accession>
<dbReference type="EMBL" id="CALLCH030000016">
    <property type="protein sequence ID" value="CAI4217252.1"/>
    <property type="molecule type" value="Genomic_DNA"/>
</dbReference>
<proteinExistence type="predicted"/>
<name>A0A9P1H5P9_9PEZI</name>
<evidence type="ECO:0000313" key="2">
    <source>
        <dbReference type="EMBL" id="CAI4217252.1"/>
    </source>
</evidence>
<reference evidence="2" key="1">
    <citation type="submission" date="2022-11" db="EMBL/GenBank/DDBJ databases">
        <authorList>
            <person name="Scott C."/>
            <person name="Bruce N."/>
        </authorList>
    </citation>
    <scope>NUCLEOTIDE SEQUENCE</scope>
</reference>